<sequence>MFEAYLGNPKRNIKNAHILEKYQADIDALSTMFSEDDLLSLMTQAGPGNAVFMKSAREVLYVLPSSGVNSNQINFFQDTSYWYKWRELQQQEFHRAAVLIFKSSSRKNKIPQAIIEQLDEFILQEIGNAGRCKKGILSLFLHSFLDNMYHSEKFMNPVENYQNGVATFRHFQRTLTRYNTYVTNHLQSTEWLKRVPKVGHLEQDDVSTLVFTYFCSKYFFNYIFNVISFMKTTQIITNGYLHHPKMVPIITLSMLPYDVLSEIYKKNGYNIELTSPDEFIVKNTFQTGKANLTGYKKTTEQLIRKTYIYIALLLHPEWSPSAKEVRTFLEGKNQTIKGLMDFKSASLGLNSQINNITLLSKEIYFDKFMELARRNNPLKM</sequence>
<reference evidence="1 2" key="1">
    <citation type="submission" date="2019-06" db="EMBL/GenBank/DDBJ databases">
        <authorList>
            <consortium name="GenomeTrakr network: Whole genome sequencing for foodborne pathogen traceback"/>
        </authorList>
    </citation>
    <scope>NUCLEOTIDE SEQUENCE [LARGE SCALE GENOMIC DNA]</scope>
    <source>
        <strain evidence="1 2">PSU-1847</strain>
    </source>
</reference>
<gene>
    <name evidence="1" type="ORF">FJQ40_19380</name>
</gene>
<dbReference type="EMBL" id="AASDBN010000046">
    <property type="protein sequence ID" value="EFB1699544.1"/>
    <property type="molecule type" value="Genomic_DNA"/>
</dbReference>
<organism evidence="1 2">
    <name type="scientific">Escherichia coli</name>
    <dbReference type="NCBI Taxonomy" id="562"/>
    <lineage>
        <taxon>Bacteria</taxon>
        <taxon>Pseudomonadati</taxon>
        <taxon>Pseudomonadota</taxon>
        <taxon>Gammaproteobacteria</taxon>
        <taxon>Enterobacterales</taxon>
        <taxon>Enterobacteriaceae</taxon>
        <taxon>Escherichia</taxon>
    </lineage>
</organism>
<name>A0A8S7BYA3_ECOLX</name>
<protein>
    <submittedName>
        <fullName evidence="1">Uncharacterized protein</fullName>
    </submittedName>
</protein>
<evidence type="ECO:0000313" key="1">
    <source>
        <dbReference type="EMBL" id="EFB1699544.1"/>
    </source>
</evidence>
<evidence type="ECO:0000313" key="2">
    <source>
        <dbReference type="Proteomes" id="UP000533284"/>
    </source>
</evidence>
<dbReference type="RefSeq" id="WP_063501424.1">
    <property type="nucleotide sequence ID" value="NZ_CP025753.1"/>
</dbReference>
<comment type="caution">
    <text evidence="1">The sequence shown here is derived from an EMBL/GenBank/DDBJ whole genome shotgun (WGS) entry which is preliminary data.</text>
</comment>
<dbReference type="AlphaFoldDB" id="A0A8S7BYA3"/>
<proteinExistence type="predicted"/>
<accession>A0A8S7BYA3</accession>
<dbReference type="Proteomes" id="UP000533284">
    <property type="component" value="Unassembled WGS sequence"/>
</dbReference>